<evidence type="ECO:0000256" key="1">
    <source>
        <dbReference type="ARBA" id="ARBA00022723"/>
    </source>
</evidence>
<keyword evidence="7" id="KW-1185">Reference proteome</keyword>
<evidence type="ECO:0000313" key="7">
    <source>
        <dbReference type="Proteomes" id="UP001595685"/>
    </source>
</evidence>
<evidence type="ECO:0000256" key="4">
    <source>
        <dbReference type="SAM" id="Phobius"/>
    </source>
</evidence>
<dbReference type="Gene3D" id="3.60.21.10">
    <property type="match status" value="1"/>
</dbReference>
<dbReference type="EMBL" id="JBHRWW010000019">
    <property type="protein sequence ID" value="MFC3690231.1"/>
    <property type="molecule type" value="Genomic_DNA"/>
</dbReference>
<dbReference type="Pfam" id="PF00149">
    <property type="entry name" value="Metallophos"/>
    <property type="match status" value="1"/>
</dbReference>
<keyword evidence="4" id="KW-0812">Transmembrane</keyword>
<keyword evidence="2" id="KW-0378">Hydrolase</keyword>
<dbReference type="Proteomes" id="UP001595685">
    <property type="component" value="Unassembled WGS sequence"/>
</dbReference>
<evidence type="ECO:0000256" key="3">
    <source>
        <dbReference type="SAM" id="MobiDB-lite"/>
    </source>
</evidence>
<dbReference type="InterPro" id="IPR051158">
    <property type="entry name" value="Metallophosphoesterase_sf"/>
</dbReference>
<dbReference type="InterPro" id="IPR029052">
    <property type="entry name" value="Metallo-depent_PP-like"/>
</dbReference>
<dbReference type="RefSeq" id="WP_340289200.1">
    <property type="nucleotide sequence ID" value="NZ_JBBEOI010000006.1"/>
</dbReference>
<name>A0ABV7WMK9_9MICO</name>
<evidence type="ECO:0000259" key="5">
    <source>
        <dbReference type="Pfam" id="PF00149"/>
    </source>
</evidence>
<feature type="region of interest" description="Disordered" evidence="3">
    <location>
        <begin position="468"/>
        <end position="492"/>
    </location>
</feature>
<keyword evidence="4" id="KW-1133">Transmembrane helix</keyword>
<protein>
    <submittedName>
        <fullName evidence="6">Metallophosphoesterase family protein</fullName>
    </submittedName>
</protein>
<sequence length="492" mass="50424">MPPTAPTRTPDRTRTRPWTTRAGRVVCAALLGVAAAGTAVVGFGGVDADVGPLTAQLHVVLSPGGGTEVDLAPLGRIDLPTHAGPLGLRARVEDVRAGEVGAFVEQGLTSGQAREQVTADLRTAVEDLAVRCALVGLLAAVGACALVFRRWRPVAVGAGAAAVALGICAVVATATFRTGAVTEPTFTGLLTRAPAVISAVADTGDAAEAHARRLGELTGDIAQLYTVLSEPEDDPPSDAVRVLFVSDIHNNPAAYEVMSTLVERFDVAAIIDSGDSTDLGTPAENPLHTAKSGFGVPYVWVRGNHDSNRTQEYMVTLPGVTVLDDGAITEVAGLRIAGTGDPEFTPVKQLQVDTGSEQELAGAGAALAEAVQASAAAGRPVHLAVVHEPRMAGPLHGVVPLVLDGHVHQRRSQVVEGTLELTQGSSGGAGLRAFDSGQALPLTMSVLHFDAGEGELLAVDDVTLSGPGQRSVTLERHDASSYAEDEAAAAGD</sequence>
<dbReference type="PANTHER" id="PTHR31302">
    <property type="entry name" value="TRANSMEMBRANE PROTEIN WITH METALLOPHOSPHOESTERASE DOMAIN-RELATED"/>
    <property type="match status" value="1"/>
</dbReference>
<dbReference type="CDD" id="cd00838">
    <property type="entry name" value="MPP_superfamily"/>
    <property type="match status" value="1"/>
</dbReference>
<comment type="caution">
    <text evidence="6">The sequence shown here is derived from an EMBL/GenBank/DDBJ whole genome shotgun (WGS) entry which is preliminary data.</text>
</comment>
<reference evidence="7" key="1">
    <citation type="journal article" date="2019" name="Int. J. Syst. Evol. Microbiol.">
        <title>The Global Catalogue of Microorganisms (GCM) 10K type strain sequencing project: providing services to taxonomists for standard genome sequencing and annotation.</title>
        <authorList>
            <consortium name="The Broad Institute Genomics Platform"/>
            <consortium name="The Broad Institute Genome Sequencing Center for Infectious Disease"/>
            <person name="Wu L."/>
            <person name="Ma J."/>
        </authorList>
    </citation>
    <scope>NUCLEOTIDE SEQUENCE [LARGE SCALE GENOMIC DNA]</scope>
    <source>
        <strain evidence="7">NCAIM B.02333</strain>
    </source>
</reference>
<evidence type="ECO:0000313" key="6">
    <source>
        <dbReference type="EMBL" id="MFC3690231.1"/>
    </source>
</evidence>
<dbReference type="PANTHER" id="PTHR31302:SF31">
    <property type="entry name" value="PHOSPHODIESTERASE YAEI"/>
    <property type="match status" value="1"/>
</dbReference>
<proteinExistence type="predicted"/>
<feature type="transmembrane region" description="Helical" evidence="4">
    <location>
        <begin position="155"/>
        <end position="176"/>
    </location>
</feature>
<feature type="domain" description="Calcineurin-like phosphoesterase" evidence="5">
    <location>
        <begin position="241"/>
        <end position="321"/>
    </location>
</feature>
<organism evidence="6 7">
    <name type="scientific">Aquipuribacter hungaricus</name>
    <dbReference type="NCBI Taxonomy" id="545624"/>
    <lineage>
        <taxon>Bacteria</taxon>
        <taxon>Bacillati</taxon>
        <taxon>Actinomycetota</taxon>
        <taxon>Actinomycetes</taxon>
        <taxon>Micrococcales</taxon>
        <taxon>Intrasporangiaceae</taxon>
        <taxon>Aquipuribacter</taxon>
    </lineage>
</organism>
<dbReference type="InterPro" id="IPR004843">
    <property type="entry name" value="Calcineurin-like_PHP"/>
</dbReference>
<dbReference type="SUPFAM" id="SSF56300">
    <property type="entry name" value="Metallo-dependent phosphatases"/>
    <property type="match status" value="1"/>
</dbReference>
<feature type="transmembrane region" description="Helical" evidence="4">
    <location>
        <begin position="128"/>
        <end position="148"/>
    </location>
</feature>
<evidence type="ECO:0000256" key="2">
    <source>
        <dbReference type="ARBA" id="ARBA00022801"/>
    </source>
</evidence>
<feature type="transmembrane region" description="Helical" evidence="4">
    <location>
        <begin position="22"/>
        <end position="43"/>
    </location>
</feature>
<gene>
    <name evidence="6" type="ORF">ACFOLH_17935</name>
</gene>
<keyword evidence="1" id="KW-0479">Metal-binding</keyword>
<feature type="compositionally biased region" description="Acidic residues" evidence="3">
    <location>
        <begin position="483"/>
        <end position="492"/>
    </location>
</feature>
<accession>A0ABV7WMK9</accession>
<keyword evidence="4" id="KW-0472">Membrane</keyword>